<organism evidence="3 4">
    <name type="scientific">Parabacteroides distasonis</name>
    <dbReference type="NCBI Taxonomy" id="823"/>
    <lineage>
        <taxon>Bacteria</taxon>
        <taxon>Pseudomonadati</taxon>
        <taxon>Bacteroidota</taxon>
        <taxon>Bacteroidia</taxon>
        <taxon>Bacteroidales</taxon>
        <taxon>Tannerellaceae</taxon>
        <taxon>Parabacteroides</taxon>
    </lineage>
</organism>
<dbReference type="EMBL" id="WKMC01000143">
    <property type="protein sequence ID" value="MRZ53012.1"/>
    <property type="molecule type" value="Genomic_DNA"/>
</dbReference>
<evidence type="ECO:0000313" key="4">
    <source>
        <dbReference type="Proteomes" id="UP000441358"/>
    </source>
</evidence>
<feature type="signal peptide" evidence="1">
    <location>
        <begin position="1"/>
        <end position="19"/>
    </location>
</feature>
<name>A0A7K0HSH9_PARDI</name>
<dbReference type="InterPro" id="IPR048954">
    <property type="entry name" value="PorZ_N"/>
</dbReference>
<evidence type="ECO:0000256" key="1">
    <source>
        <dbReference type="SAM" id="SignalP"/>
    </source>
</evidence>
<evidence type="ECO:0000313" key="3">
    <source>
        <dbReference type="EMBL" id="MRZ53012.1"/>
    </source>
</evidence>
<dbReference type="Proteomes" id="UP000441358">
    <property type="component" value="Unassembled WGS sequence"/>
</dbReference>
<feature type="non-terminal residue" evidence="3">
    <location>
        <position position="433"/>
    </location>
</feature>
<gene>
    <name evidence="3" type="ORF">GKD66_22990</name>
</gene>
<evidence type="ECO:0000259" key="2">
    <source>
        <dbReference type="Pfam" id="PF21544"/>
    </source>
</evidence>
<dbReference type="Pfam" id="PF21544">
    <property type="entry name" value="PorZ_N_b_propeller"/>
    <property type="match status" value="1"/>
</dbReference>
<keyword evidence="1" id="KW-0732">Signal</keyword>
<dbReference type="AlphaFoldDB" id="A0A7K0HSH9"/>
<protein>
    <recommendedName>
        <fullName evidence="2">PorZ N-terminal beta-propeller domain-containing protein</fullName>
    </recommendedName>
</protein>
<feature type="domain" description="PorZ N-terminal beta-propeller" evidence="2">
    <location>
        <begin position="48"/>
        <end position="202"/>
    </location>
</feature>
<reference evidence="3 4" key="1">
    <citation type="journal article" date="2019" name="Nat. Med.">
        <title>A library of human gut bacterial isolates paired with longitudinal multiomics data enables mechanistic microbiome research.</title>
        <authorList>
            <person name="Poyet M."/>
            <person name="Groussin M."/>
            <person name="Gibbons S.M."/>
            <person name="Avila-Pacheco J."/>
            <person name="Jiang X."/>
            <person name="Kearney S.M."/>
            <person name="Perrotta A.R."/>
            <person name="Berdy B."/>
            <person name="Zhao S."/>
            <person name="Lieberman T.D."/>
            <person name="Swanson P.K."/>
            <person name="Smith M."/>
            <person name="Roesemann S."/>
            <person name="Alexander J.E."/>
            <person name="Rich S.A."/>
            <person name="Livny J."/>
            <person name="Vlamakis H."/>
            <person name="Clish C."/>
            <person name="Bullock K."/>
            <person name="Deik A."/>
            <person name="Scott J."/>
            <person name="Pierce K.A."/>
            <person name="Xavier R.J."/>
            <person name="Alm E.J."/>
        </authorList>
    </citation>
    <scope>NUCLEOTIDE SEQUENCE [LARGE SCALE GENOMIC DNA]</scope>
    <source>
        <strain evidence="3 4">BIOML-A32</strain>
    </source>
</reference>
<comment type="caution">
    <text evidence="3">The sequence shown here is derived from an EMBL/GenBank/DDBJ whole genome shotgun (WGS) entry which is preliminary data.</text>
</comment>
<accession>A0A7K0HSH9</accession>
<sequence>MRNILTVILLFLLSFPALSVNDNDNTLGWKTYLSYNNTDYVEESADQVFVVAEGALYTYGKEDNSIKQYYKGNGLSDTDIQSISYNKQTKSLLIVYKNCNIDILEEGSVKNIPYLYTTTSLRDKSLNSVMIYNEYAYLSIQSGIVVVNMDKKEITDTYNLSKNITSCAIFNNNIYASTKEDQKSTVIYASLNDNLLDGSNWKTYSIPGFSSENSIDKISSFKNKLFYLSQNKGIYYESNETTVPLVSNTQMNNMKIVGEKLACMATSQVYIFTDTKTFDQINNLSIKDISTYQTDKYWIAEGSKGLRSIQRKGANQFEAINEAIILDGPYSNSSYDIVSKNDKIYIIPGGKSLTGDNSFNKAGSVMIYDYEKWSVLEPSVVQNKLNTWPKDYTSIVVTKNDTEKEIIYVSSFGYGLFQFIDREPSAVYNKTNS</sequence>
<feature type="chain" id="PRO_5029630161" description="PorZ N-terminal beta-propeller domain-containing protein" evidence="1">
    <location>
        <begin position="20"/>
        <end position="433"/>
    </location>
</feature>
<proteinExistence type="predicted"/>